<reference evidence="1" key="2">
    <citation type="journal article" date="2021" name="Data Brief">
        <title>Draft genome sequence data of the facultative, thermophilic, xylanolytic bacterium Paenibacillus sp. strain DA-C8.</title>
        <authorList>
            <person name="Chhe C."/>
            <person name="Uke A."/>
            <person name="Baramee S."/>
            <person name="Ungkulpasvich U."/>
            <person name="Tachaapaikoon C."/>
            <person name="Pason P."/>
            <person name="Waeonukul R."/>
            <person name="Ratanakhanokchai K."/>
            <person name="Kosugi A."/>
        </authorList>
    </citation>
    <scope>NUCLEOTIDE SEQUENCE</scope>
    <source>
        <strain evidence="1">DA-C8</strain>
    </source>
</reference>
<proteinExistence type="predicted"/>
<organism evidence="1 2">
    <name type="scientific">Insulibacter thermoxylanivorax</name>
    <dbReference type="NCBI Taxonomy" id="2749268"/>
    <lineage>
        <taxon>Bacteria</taxon>
        <taxon>Bacillati</taxon>
        <taxon>Bacillota</taxon>
        <taxon>Bacilli</taxon>
        <taxon>Bacillales</taxon>
        <taxon>Paenibacillaceae</taxon>
        <taxon>Insulibacter</taxon>
    </lineage>
</organism>
<gene>
    <name evidence="1" type="ORF">PRECH8_23130</name>
</gene>
<evidence type="ECO:0000313" key="2">
    <source>
        <dbReference type="Proteomes" id="UP000654993"/>
    </source>
</evidence>
<comment type="caution">
    <text evidence="1">The sequence shown here is derived from an EMBL/GenBank/DDBJ whole genome shotgun (WGS) entry which is preliminary data.</text>
</comment>
<accession>A0A916QE19</accession>
<reference evidence="1" key="1">
    <citation type="submission" date="2020-08" db="EMBL/GenBank/DDBJ databases">
        <authorList>
            <person name="Uke A."/>
            <person name="Chhe C."/>
            <person name="Baramee S."/>
            <person name="Kosugi A."/>
        </authorList>
    </citation>
    <scope>NUCLEOTIDE SEQUENCE</scope>
    <source>
        <strain evidence="1">DA-C8</strain>
    </source>
</reference>
<evidence type="ECO:0000313" key="1">
    <source>
        <dbReference type="EMBL" id="GFR39017.1"/>
    </source>
</evidence>
<dbReference type="AlphaFoldDB" id="A0A916QE19"/>
<sequence length="63" mass="7478">MKRLPPVMCHSSPTVYRMKESDVNKLSFDSRRDIRYDIDNFHNDMVKDVIRYDGSRSNPGRMV</sequence>
<dbReference type="Proteomes" id="UP000654993">
    <property type="component" value="Unassembled WGS sequence"/>
</dbReference>
<keyword evidence="2" id="KW-1185">Reference proteome</keyword>
<protein>
    <submittedName>
        <fullName evidence="1">Uncharacterized protein</fullName>
    </submittedName>
</protein>
<dbReference type="EMBL" id="BMAQ01000033">
    <property type="protein sequence ID" value="GFR39017.1"/>
    <property type="molecule type" value="Genomic_DNA"/>
</dbReference>
<name>A0A916QE19_9BACL</name>